<accession>A0A0D6QTD1</accession>
<dbReference type="InterPro" id="IPR035595">
    <property type="entry name" value="UDP_glycos_trans_CS"/>
</dbReference>
<proteinExistence type="inferred from homology"/>
<dbReference type="Gene3D" id="3.40.50.2000">
    <property type="entry name" value="Glycogen Phosphorylase B"/>
    <property type="match status" value="2"/>
</dbReference>
<protein>
    <recommendedName>
        <fullName evidence="5">Glycosyltransferase</fullName>
        <ecNumber evidence="5">2.4.1.-</ecNumber>
    </recommendedName>
</protein>
<dbReference type="CDD" id="cd03784">
    <property type="entry name" value="GT1_Gtf-like"/>
    <property type="match status" value="1"/>
</dbReference>
<organism evidence="6">
    <name type="scientific">Araucaria cunninghamii</name>
    <name type="common">Hoop pine</name>
    <name type="synonym">Moreton Bay pine</name>
    <dbReference type="NCBI Taxonomy" id="56994"/>
    <lineage>
        <taxon>Eukaryota</taxon>
        <taxon>Viridiplantae</taxon>
        <taxon>Streptophyta</taxon>
        <taxon>Embryophyta</taxon>
        <taxon>Tracheophyta</taxon>
        <taxon>Spermatophyta</taxon>
        <taxon>Pinopsida</taxon>
        <taxon>Pinidae</taxon>
        <taxon>Conifers II</taxon>
        <taxon>Araucariales</taxon>
        <taxon>Araucariaceae</taxon>
        <taxon>Araucaria</taxon>
    </lineage>
</organism>
<dbReference type="PROSITE" id="PS00375">
    <property type="entry name" value="UDPGT"/>
    <property type="match status" value="1"/>
</dbReference>
<name>A0A0D6QTD1_ARACU</name>
<evidence type="ECO:0000256" key="2">
    <source>
        <dbReference type="ARBA" id="ARBA00022676"/>
    </source>
</evidence>
<dbReference type="SUPFAM" id="SSF53756">
    <property type="entry name" value="UDP-Glycosyltransferase/glycogen phosphorylase"/>
    <property type="match status" value="1"/>
</dbReference>
<dbReference type="AlphaFoldDB" id="A0A0D6QTD1"/>
<evidence type="ECO:0000256" key="1">
    <source>
        <dbReference type="ARBA" id="ARBA00009995"/>
    </source>
</evidence>
<sequence>MAERTRPHAILVPFPAQGHINPMMHLAHKLVDEGFVVSFLNTDYNHSRMAQGNTWIFENGTHVRFVVVPDGLPASDTRTDIAKLCHVTENVIVSFLDKLISQMKEDEEDAEICLVTDTLASTALDVAKRHRIPMAALWTSLTATYAIFYNLPALVSTSAVPSDGVPTDFKMVKYLPFMPPLYSAYLPWVQGFTQAQQEFLFPFTNRYMERVRELKWVLFNTFHDLEATVIEALLSQGASICSVGPFIPSHLLNGDEQPEPTKEKTAGFWSEEPECLDWIDRQSPRSVIYVSFGSLAVLNEAQVVELALGLEATERPFLWVLRSDLVDGTSAVFPPGFVERTKNRGCLVSWCPQLRVLSHPSVGCFITHCGWNSVVESISMGVPMLCWPYFADQFLNRDYVVDVWRVGLPLNANRDGIIEKTEIQNKIDRILKAEEDREITKRAMIWKRSAKDAVKEMGSSSVNFGAFVNAIKKEMSNFAAEDSVP</sequence>
<dbReference type="Pfam" id="PF00201">
    <property type="entry name" value="UDPGT"/>
    <property type="match status" value="1"/>
</dbReference>
<evidence type="ECO:0000256" key="4">
    <source>
        <dbReference type="RuleBase" id="RU003718"/>
    </source>
</evidence>
<keyword evidence="3 4" id="KW-0808">Transferase</keyword>
<keyword evidence="2 4" id="KW-0328">Glycosyltransferase</keyword>
<dbReference type="GO" id="GO:0080043">
    <property type="term" value="F:quercetin 3-O-glucosyltransferase activity"/>
    <property type="evidence" value="ECO:0007669"/>
    <property type="project" value="TreeGrafter"/>
</dbReference>
<reference evidence="6" key="1">
    <citation type="submission" date="2015-03" db="EMBL/GenBank/DDBJ databases">
        <title>A transcriptome of Araucaria cunninghamii, an australian fine timber species.</title>
        <authorList>
            <person name="Jing Yi C.J.Y."/>
            <person name="Yin San L.Y.S."/>
            <person name="Abdul Karim S.S."/>
            <person name="Wan Azmi N.N."/>
            <person name="Hercus R.R."/>
            <person name="Croft L.L."/>
        </authorList>
    </citation>
    <scope>NUCLEOTIDE SEQUENCE</scope>
    <source>
        <strain evidence="6">MI0301</strain>
        <tissue evidence="6">Leaf</tissue>
    </source>
</reference>
<dbReference type="GO" id="GO:0080044">
    <property type="term" value="F:quercetin 7-O-glucosyltransferase activity"/>
    <property type="evidence" value="ECO:0007669"/>
    <property type="project" value="TreeGrafter"/>
</dbReference>
<dbReference type="PANTHER" id="PTHR11926">
    <property type="entry name" value="GLUCOSYL/GLUCURONOSYL TRANSFERASES"/>
    <property type="match status" value="1"/>
</dbReference>
<dbReference type="PANTHER" id="PTHR11926:SF1412">
    <property type="entry name" value="UDP-GLYCOSYLTRANSFERASE 83A1-LIKE"/>
    <property type="match status" value="1"/>
</dbReference>
<evidence type="ECO:0000256" key="5">
    <source>
        <dbReference type="RuleBase" id="RU362057"/>
    </source>
</evidence>
<dbReference type="InterPro" id="IPR002213">
    <property type="entry name" value="UDP_glucos_trans"/>
</dbReference>
<comment type="similarity">
    <text evidence="1 4">Belongs to the UDP-glycosyltransferase family.</text>
</comment>
<evidence type="ECO:0000256" key="3">
    <source>
        <dbReference type="ARBA" id="ARBA00022679"/>
    </source>
</evidence>
<evidence type="ECO:0000313" key="6">
    <source>
        <dbReference type="EMBL" id="JAG93248.1"/>
    </source>
</evidence>
<dbReference type="EC" id="2.4.1.-" evidence="5"/>
<dbReference type="FunFam" id="3.40.50.2000:FF:000078">
    <property type="entry name" value="Glycosyltransferase"/>
    <property type="match status" value="1"/>
</dbReference>
<dbReference type="EMBL" id="GCKF01047470">
    <property type="protein sequence ID" value="JAG93248.1"/>
    <property type="molecule type" value="Transcribed_RNA"/>
</dbReference>